<evidence type="ECO:0000313" key="2">
    <source>
        <dbReference type="EMBL" id="KAG6471202.1"/>
    </source>
</evidence>
<accession>A0A8J5CAT6</accession>
<proteinExistence type="predicted"/>
<sequence length="331" mass="36743">MFAASRSSAESLSGFLRRPVFKKRRAGPSMPAERGGAATQIQKGVEKVDMGVEAGDGWMSLSETVFSFLEEGGSSDGSSHGDRGGDDAFESGDEEGGRESSAAENKAFWESQQQLLHEALSRISSAEVKLLQRTKDAVEKMQAKGIVCSCSNRMAKECRNCALAYIAKELREIGYDSSLCKSKWKRSPDIPSGEHTYIDVKMETKSGKKGPVRLVIEQNFRAEFEMARSSQEYNRLVMSLPEIFVGKAEKLRGVVKIVCAAAKKCMKDNKMHLAPWRKHKYMQSKWLGTSERIVGPAMDFPTATVSDQRQPPKLRASMLTFDLHRMVVEVV</sequence>
<evidence type="ECO:0008006" key="4">
    <source>
        <dbReference type="Google" id="ProtNLM"/>
    </source>
</evidence>
<comment type="caution">
    <text evidence="2">The sequence shown here is derived from an EMBL/GenBank/DDBJ whole genome shotgun (WGS) entry which is preliminary data.</text>
</comment>
<feature type="region of interest" description="Disordered" evidence="1">
    <location>
        <begin position="20"/>
        <end position="45"/>
    </location>
</feature>
<dbReference type="Proteomes" id="UP000734854">
    <property type="component" value="Unassembled WGS sequence"/>
</dbReference>
<feature type="compositionally biased region" description="Acidic residues" evidence="1">
    <location>
        <begin position="87"/>
        <end position="96"/>
    </location>
</feature>
<dbReference type="EMBL" id="JACMSC010000021">
    <property type="protein sequence ID" value="KAG6471202.1"/>
    <property type="molecule type" value="Genomic_DNA"/>
</dbReference>
<dbReference type="AlphaFoldDB" id="A0A8J5CAT6"/>
<dbReference type="PANTHER" id="PTHR31579">
    <property type="entry name" value="OS03G0796600 PROTEIN"/>
    <property type="match status" value="1"/>
</dbReference>
<keyword evidence="3" id="KW-1185">Reference proteome</keyword>
<reference evidence="2 3" key="1">
    <citation type="submission" date="2020-08" db="EMBL/GenBank/DDBJ databases">
        <title>Plant Genome Project.</title>
        <authorList>
            <person name="Zhang R.-G."/>
        </authorList>
    </citation>
    <scope>NUCLEOTIDE SEQUENCE [LARGE SCALE GENOMIC DNA]</scope>
    <source>
        <tissue evidence="2">Rhizome</tissue>
    </source>
</reference>
<dbReference type="NCBIfam" id="TIGR01615">
    <property type="entry name" value="A_thal_3542"/>
    <property type="match status" value="1"/>
</dbReference>
<evidence type="ECO:0000313" key="3">
    <source>
        <dbReference type="Proteomes" id="UP000734854"/>
    </source>
</evidence>
<dbReference type="InterPro" id="IPR006502">
    <property type="entry name" value="PDDEXK-like"/>
</dbReference>
<evidence type="ECO:0000256" key="1">
    <source>
        <dbReference type="SAM" id="MobiDB-lite"/>
    </source>
</evidence>
<name>A0A8J5CAT6_ZINOF</name>
<dbReference type="Pfam" id="PF04720">
    <property type="entry name" value="PDDEXK_6"/>
    <property type="match status" value="1"/>
</dbReference>
<organism evidence="2 3">
    <name type="scientific">Zingiber officinale</name>
    <name type="common">Ginger</name>
    <name type="synonym">Amomum zingiber</name>
    <dbReference type="NCBI Taxonomy" id="94328"/>
    <lineage>
        <taxon>Eukaryota</taxon>
        <taxon>Viridiplantae</taxon>
        <taxon>Streptophyta</taxon>
        <taxon>Embryophyta</taxon>
        <taxon>Tracheophyta</taxon>
        <taxon>Spermatophyta</taxon>
        <taxon>Magnoliopsida</taxon>
        <taxon>Liliopsida</taxon>
        <taxon>Zingiberales</taxon>
        <taxon>Zingiberaceae</taxon>
        <taxon>Zingiber</taxon>
    </lineage>
</organism>
<protein>
    <recommendedName>
        <fullName evidence="4">Plant-specific domain TIGR01615 family protein</fullName>
    </recommendedName>
</protein>
<feature type="region of interest" description="Disordered" evidence="1">
    <location>
        <begin position="71"/>
        <end position="105"/>
    </location>
</feature>
<gene>
    <name evidence="2" type="ORF">ZIOFF_072303</name>
</gene>
<dbReference type="PANTHER" id="PTHR31579:SF58">
    <property type="entry name" value="PLANT-SPECIFIC DOMAIN TIGR01615 FAMILY PROTEIN"/>
    <property type="match status" value="1"/>
</dbReference>